<sequence length="221" mass="25296">MKAASAVKPEIPFLVTQGMLYPPSSLILVEATPYSQIEVVFLEFVYNRLREFPDEVLAASLREDLKSSLLKSSVQTLLVMKYIEALKLKEDVLVYFEDPLELIEWLESSSQKATFIYAYLVDPTLAESTGVLERLSIASKNIVKQRDRVQLTLFVDESIRANAYGRRLEYLADIVFQFREKEGVEGGTFRVLKTKFLVKPAIQVDYSVRRDGLIFEAIREI</sequence>
<evidence type="ECO:0000313" key="1">
    <source>
        <dbReference type="EMBL" id="HHQ80664.1"/>
    </source>
</evidence>
<accession>A0A7J3ZKX5</accession>
<protein>
    <recommendedName>
        <fullName evidence="2">KaiC-like domain-containing protein</fullName>
    </recommendedName>
</protein>
<reference evidence="1" key="1">
    <citation type="journal article" date="2020" name="mSystems">
        <title>Genome- and Community-Level Interaction Insights into Carbon Utilization and Element Cycling Functions of Hydrothermarchaeota in Hydrothermal Sediment.</title>
        <authorList>
            <person name="Zhou Z."/>
            <person name="Liu Y."/>
            <person name="Xu W."/>
            <person name="Pan J."/>
            <person name="Luo Z.H."/>
            <person name="Li M."/>
        </authorList>
    </citation>
    <scope>NUCLEOTIDE SEQUENCE [LARGE SCALE GENOMIC DNA]</scope>
    <source>
        <strain evidence="1">SpSt-1116</strain>
    </source>
</reference>
<dbReference type="AlphaFoldDB" id="A0A7J3ZKX5"/>
<organism evidence="1">
    <name type="scientific">Fervidicoccus fontis</name>
    <dbReference type="NCBI Taxonomy" id="683846"/>
    <lineage>
        <taxon>Archaea</taxon>
        <taxon>Thermoproteota</taxon>
        <taxon>Thermoprotei</taxon>
        <taxon>Fervidicoccales</taxon>
        <taxon>Fervidicoccaceae</taxon>
        <taxon>Fervidicoccus</taxon>
    </lineage>
</organism>
<evidence type="ECO:0008006" key="2">
    <source>
        <dbReference type="Google" id="ProtNLM"/>
    </source>
</evidence>
<dbReference type="EMBL" id="DRZC01000062">
    <property type="protein sequence ID" value="HHQ80664.1"/>
    <property type="molecule type" value="Genomic_DNA"/>
</dbReference>
<comment type="caution">
    <text evidence="1">The sequence shown here is derived from an EMBL/GenBank/DDBJ whole genome shotgun (WGS) entry which is preliminary data.</text>
</comment>
<name>A0A7J3ZKX5_9CREN</name>
<gene>
    <name evidence="1" type="ORF">ENM78_04365</name>
</gene>
<proteinExistence type="predicted"/>